<feature type="region of interest" description="N-terminal hotdog fold" evidence="9">
    <location>
        <begin position="1992"/>
        <end position="2117"/>
    </location>
</feature>
<dbReference type="CDD" id="cd00833">
    <property type="entry name" value="PKS"/>
    <property type="match status" value="3"/>
</dbReference>
<dbReference type="InterPro" id="IPR000873">
    <property type="entry name" value="AMP-dep_synth/lig_dom"/>
</dbReference>
<feature type="domain" description="Ketosynthase family 3 (KS3)" evidence="12">
    <location>
        <begin position="2769"/>
        <end position="3194"/>
    </location>
</feature>
<dbReference type="InterPro" id="IPR057326">
    <property type="entry name" value="KR_dom"/>
</dbReference>
<dbReference type="InterPro" id="IPR020845">
    <property type="entry name" value="AMP-binding_CS"/>
</dbReference>
<dbReference type="SMART" id="SM00826">
    <property type="entry name" value="PKS_DH"/>
    <property type="match status" value="2"/>
</dbReference>
<feature type="domain" description="Carrier" evidence="11">
    <location>
        <begin position="995"/>
        <end position="1070"/>
    </location>
</feature>
<dbReference type="KEGG" id="sspb:CP982_35280"/>
<dbReference type="SUPFAM" id="SSF53901">
    <property type="entry name" value="Thiolase-like"/>
    <property type="match status" value="3"/>
</dbReference>
<keyword evidence="6" id="KW-0045">Antibiotic biosynthesis</keyword>
<proteinExistence type="predicted"/>
<dbReference type="PANTHER" id="PTHR43775">
    <property type="entry name" value="FATTY ACID SYNTHASE"/>
    <property type="match status" value="1"/>
</dbReference>
<dbReference type="InterPro" id="IPR016036">
    <property type="entry name" value="Malonyl_transacylase_ACP-bd"/>
</dbReference>
<dbReference type="InterPro" id="IPR032821">
    <property type="entry name" value="PKS_assoc"/>
</dbReference>
<dbReference type="FunFam" id="3.40.366.10:FF:000002">
    <property type="entry name" value="Probable polyketide synthase 2"/>
    <property type="match status" value="2"/>
</dbReference>
<feature type="region of interest" description="C-terminal hotdog fold" evidence="9">
    <location>
        <begin position="2150"/>
        <end position="2318"/>
    </location>
</feature>
<dbReference type="Pfam" id="PF00550">
    <property type="entry name" value="PP-binding"/>
    <property type="match status" value="4"/>
</dbReference>
<comment type="pathway">
    <text evidence="1">Antibiotic biosynthesis.</text>
</comment>
<dbReference type="InterPro" id="IPR049552">
    <property type="entry name" value="PKS_DH_N"/>
</dbReference>
<dbReference type="Pfam" id="PF00501">
    <property type="entry name" value="AMP-binding"/>
    <property type="match status" value="1"/>
</dbReference>
<evidence type="ECO:0000313" key="16">
    <source>
        <dbReference type="Proteomes" id="UP000326505"/>
    </source>
</evidence>
<dbReference type="InterPro" id="IPR014031">
    <property type="entry name" value="Ketoacyl_synth_C"/>
</dbReference>
<feature type="domain" description="Ketosynthase family 3 (KS3)" evidence="12">
    <location>
        <begin position="4088"/>
        <end position="4514"/>
    </location>
</feature>
<dbReference type="SMART" id="SM01294">
    <property type="entry name" value="PKS_PP_betabranch"/>
    <property type="match status" value="1"/>
</dbReference>
<dbReference type="Gene3D" id="3.30.300.30">
    <property type="match status" value="1"/>
</dbReference>
<dbReference type="CDD" id="cd08956">
    <property type="entry name" value="KR_3_FAS_SDR_x"/>
    <property type="match status" value="1"/>
</dbReference>
<evidence type="ECO:0000313" key="17">
    <source>
        <dbReference type="Proteomes" id="UP000549009"/>
    </source>
</evidence>
<evidence type="ECO:0000256" key="8">
    <source>
        <dbReference type="ARBA" id="ARBA00023315"/>
    </source>
</evidence>
<dbReference type="EMBL" id="JACHJD010000007">
    <property type="protein sequence ID" value="MBB5105285.1"/>
    <property type="molecule type" value="Genomic_DNA"/>
</dbReference>
<evidence type="ECO:0000256" key="10">
    <source>
        <dbReference type="SAM" id="MobiDB-lite"/>
    </source>
</evidence>
<dbReference type="Gene3D" id="3.40.366.10">
    <property type="entry name" value="Malonyl-Coenzyme A Acyl Carrier Protein, domain 2"/>
    <property type="match status" value="3"/>
</dbReference>
<dbReference type="FunFam" id="3.40.47.10:FF:000019">
    <property type="entry name" value="Polyketide synthase type I"/>
    <property type="match status" value="3"/>
</dbReference>
<keyword evidence="2" id="KW-0596">Phosphopantetheine</keyword>
<dbReference type="Pfam" id="PF16197">
    <property type="entry name" value="KAsynt_C_assoc"/>
    <property type="match status" value="3"/>
</dbReference>
<evidence type="ECO:0000256" key="6">
    <source>
        <dbReference type="ARBA" id="ARBA00023194"/>
    </source>
</evidence>
<dbReference type="SMART" id="SM00825">
    <property type="entry name" value="PKS_KS"/>
    <property type="match status" value="3"/>
</dbReference>
<dbReference type="Pfam" id="PF21089">
    <property type="entry name" value="PKS_DH_N"/>
    <property type="match status" value="2"/>
</dbReference>
<evidence type="ECO:0000259" key="11">
    <source>
        <dbReference type="PROSITE" id="PS50075"/>
    </source>
</evidence>
<dbReference type="PROSITE" id="PS00012">
    <property type="entry name" value="PHOSPHOPANTETHEINE"/>
    <property type="match status" value="3"/>
</dbReference>
<sequence>MRTDLIKPLPVALLENAARHPDKVAFEDDRRTVTYGGLEARTRRLAGHLAGLGVARGDRVAICLGNTVATVESYLAVVRAGGIGVPLDPASALAELEYVLADSGATAVITDTARAERLRRSAAVGPATTLLVTGEVPAGAEDCEGPRAHAYDGLAVTEPPVPARDDLGLDDVAWMFYTSGTTGRPKGVLSTQRNCLWSVASCYVPIPGLTERDRVLWPLPLFHSLSHIACVLSVTVVGATARIMDGSSADDVIKALHEDGTTFLAGVPTTYHHLVAAARQNGFSAPALRIGLVGGAVTGPGLRRDFEDTFGVPLVDAYGSTETCGAITVNPPDGARVDGSCGLPVPGVGVRVVDPRTGLDVPAGQEGEVWVSGPNVMVGYHNSPEATAEALRDGWYRTGDLARRDDAGYFTIRGRIKELVIRGGENIHPEEIEAVLRTVEGVADAAVAGAPHDTLGEVPVAYVVPGPAGFDTAALLDRCRERLSAYKVPERIHEVTGIPRTASGKTRRRFLADRPSRLRYAASGHHEGLLTLDWAPVTAPGDPGLPARNWAVVGPTGPAAELGTVLKAAGVDVRHYPDLTALGAAVADGGTAPEAAVVVRPSAPSAPSAQSAPSAPGAAIAAGRAAARLLADQLRAWLERPESATTRLVLLTRAAVAATAEDGPQDVAEAPLWAVAPLFQEEFQEEFQGEGTGALTLLDLDADAGPDTLFAALASGEPRTAVRSGNLLAPRLRRLPVADGPGPEAWPGATGTVVVTGADTEHGAALAHRLVTVHKAESLLLVDSVADAGTQSVAAPAPTGAGIVRVAADGRNPEPLRAALADAPRPVSAVVHAADDPELALLIDELTAGSELAAFVAVSGVGVSGASGESRASGVSVDGALVEAVVRNRRLRNLPGTFLARVGGPADPGPADDGIGWACGPLLSAFDLALTANPLTNPPTLLSIDPGVLADGSQLLPLFAALAEQAPSRRSEPDEAVTAALRDRLAALDERARRVLLDDLVRTHAAAVLHRSGPEAIPSDRAFRDLGLTSMAVVELRNRLTESTGLPLPTTVVFDHPTPEALAARLRAEILGGVTRPVTEPALAADPGEPLAIVGMACRLPGGVAGPGDLWRLVSEGRDAVSGFPEDRGWDLEGLFDTDPDRAGTSSTDQGGFLRGAGLFDAGFFGISPREALAMDPQQRLLLETSWEALERSGIDPLSLKGSDAGVFSGVFGQGYGATGTGLVAPEVEGFASTGSAGSVASGRVSYVLGFEGPAVTVDTACSSSLVAIHLAAQALRQGECSMALAGGATVMATPGTFVEFSRQRALAPDGRCKAFSSSADGTGWAEGAGVVVLERLSVARERGHRVLAVLRGSAVNQDGASNGLTAPNGLSQQRVIRKALAAAGLNAADVDAVEAHGTGTALGDPIEAQALLATYGQGRDPEQPLWLGSLKSNIGHTQAAAGVAGVIKMVLALRHGLLPATLHVAEPTAEVDWSVGAVELLTEAREWPRGGRARRAGVSSFGVSGTNAHLILEEAPEGSAVGESLPVGVVPLVVSARSAASLAGQAGRLASYVESGAGGVTLAGVAGALVSGRAVLDERAVVVAESSAEALTGLRALARGESGPNLVSVRGSSGTPGKVVWVFPGQGSQWVGMGRELLDSSPVFAERVGECAAALERWVDWSLVDVLRGEVEPEFLERVDVVQPASFAVMVGLAAVWASVGVEADAVLGHSQGEIAAACVAGALSLEDAARVVALRSQAIAARLAGRGGMASVALGEGEAAGRLEAWSDRVEVAAVNGPSSVVVAGDAEALDEVLQVLSDDGVRVRRVAVDYASHTRHVEDIRDTLAEALAGVSAKAPVVPFFSTVTGSWVEDAGALDGAYWYRNLRGQVGFGPAVAELLAQGHGVFVEVSAHPVLVQPVTEAVDESGVDAVVTGSLRRDEGGLRRLLTSMAELFVRGVAVDWAAVLPAGVGSGSAYMELPTYAFDHQHYWLDAAAQATDAASLGQTAGGHPLLGAVVGMPDSGGLMATSRWSLRSQPWLGDHLVADVVVAPNAALVEVAIRLGDLAATPVLDELTVDAPVVLPRRDSRAVQVVVGEPDGTGRRSVEVYSRAGDAPLDARWTRHAHGTLSTGAAEVSAAGPTTDVALDGAALRDAGRYGVHPVLLDAAARTVVPDGMVPAVWTGVTLLASGATALRVRAGETSLEGTGLCLTDPTGQPVMTVASVRGAAALSPEQALSAGELAGDALFAVDWTALPLPAVECPLDLVTVVTGEDVTAVAGPDGTGRAVPDVLVHEAVRAAADPRVPVNATLAVLQAWLAEPALAETRIAVVTADCAELDAAAVWGLVRSAQSEHPGRIVLVDLDEASRDALPAVVLSGEPQLRVRGGVATVPRLSRVPVPVPVPEGGPLPRPLDPEGTVLITGGTGTLGAVTARHLVTAHGVRHLVLAGRRGEAPELRDELTGLGASVTVAACDTADRAQVARLLRAIPAAHPLTAVVHAAGVLDDGVLTELSPERVDTVLRPKLDAALHLHELTRDLDLAAFVLYSSAAGVLGNPGQANYAAANAALDALARRRHRAGLPAVSLAWGYWATASGMTEHLGAADLRRNRRIGMVGLSSAEGMALLDAALRTAGPLVAAKFDVPGLRATAAEGPLPPLLRGLAPSPRPTARAAAPAGSASLRERVAGLGAAERTEALVDLVRRHAAEVLGHTTADAVRADRTFKEAGFDSLTAVELRNRLAAATGLTLSPAMIFDYPKPAALAGHLGEKLLGVRPEPPAETGAPARTADEPIAIVAMACRFPAGAHSPEDLWRVVSEGIDAVTEFPDDRGWDTDRLFHADPDHEGTTYVRHGAFLDDAAGFDAAFFGISPNEALAMDPQQRLLLETSWEAFERAAIDPTALAGRDVGVFVGVNSHDYSVRMHRASGVEGFRLTGGSGSVTSGRVAYHFGFEGPAITVDTACSSSLVALHMAAQSLNRGECSMALAGGVMVMGTVETFVEFSRQRGLAPDGRCKAFADGADGTGWSEGAGLLLVERLSDARRLGHPVLAVVRGSAVNQDGASNGLTAPNGPAQQRVIRRALAGAGLAPSDVDAVEAHGTGTTLGDPIEAQALLATYGQDRPAGRPLWLGSVKSNIGHTQAAAGVAGVIKMVMALRHDTLPRTLHVDRPSSRVDWSAGAVELLTEARDWPRNGRPRRAGVSSFGIGGTNAHVVLEEAPEQTAAPAPGPAPRDAAELPVPVPVPLSARTSAGLRGQADRLARFLDGRPDARLTDVAHALATTRPRLDHRAVVLASDRPRLGADLRAIGGGEESPAVVSGTPVAGGLAVLFTGQGSQWAGMGRELAATYPVFRDAFAAACAAVEEHLSGLVARPLHDVVFAAPGAPGSELLGRTMYTQAALFALETALFRLFESWGVRPDLLAGHSIGELTAAHVSGVLGLAEAGELVAARGRLMQALPEGGAMVAVQATEADVAPLLARARGAVCVAAVNGPDAVVLSGAENAVLAAADELARRGRKTRRLSVSHAFHSPLMEPMLDEFRAVAERLPYRPGHLPVVSTLTGGLAGDGQLATPGYWADQVRNTVRFGDAVTELGRRGATTFLELGPGGALAALAHGAPGAPQRSCVATLRKDGAEAVDVLTALAELHVRGARVDWTAVLGDPDAALGTALPTYAFQHQRYWVESDGAAPAGAEALGTTSARHPLLGTVVDVPGDADGSGGVVLTGRLAPRGPGRLPGPPAADGTTRIPAAVLLDMIVRAGDEVDCGSVEQIAVEAPLTVAERGHTHVRVSVAAPAPDGRRRVAVHGRPAADGPQREPWTCHARAVLVPGAPRPAFDLRTWQPPASDAAVLLPGARVWRHDGRTCAEITLPGELAAEASEFTLHPVLVDTALRVLAARTAADPAPDDDAHPDRELAACAGLAVYAEGAAALRLRITPQRDGRHLLELADADGEPVAALGPLDLRAPSGNGAGDEHPAAHEAADAPAASGTVTRRVVTRKEGPGDTVADRLAGLPAAEQHRVVLALVRESTAVVLGHRDGDGFDDGQPFNSLGFDSLSAVKLRNRLRDFTGVDLPSTLVFDYPTPDHLAGFLRAELLGERPVVPAPTTTAAASDEPIAIVAMSSRLPGGADSPEELWQLLVEGRDAVSGFPVDRDWDLEGLYHPDPAHPGTSYTRSGGFLHEAARFDAGLFGISPREALAMDPQQRLLLETSWEALERAGVDPLSARGSDIGVFTGIVHHDYVTRLHQVPEDVQGYLMTGTASSVASGRVSYAFGFEGPAVTVDTACSSSLVAIHLAAQALRQGECSMALAGGATVMAGPDAFLEFSRQRGLSADGRCKAFSSTADGTGWSEGVGVVLLERLSVARERGHRVLAVLRGSAVNQDGASNGLTAPNGPSQQRVIRRALANAGLSPSDVDVVEAHGTGTALGDPIEAQALLATYGQERDPERPLWLGSLKSNIGHTQAAAGVAGVIKMVLALRHGVMPPTLHVDEPTAEVDWSAGAVELLTEGREWPRNGRPRRAGVSAFGASGTNAHVILEEPPEELPEEPVSEEPVPVGVVPLVVSARSRSSLAGQAGRLASYVESGAGGSSLAGVAGSLVSGRAVLGERAVVVADSPAEALTGLRALTRGESGPHLVSGSAASRAPGKVVWVFPGQGSQWVGMGRELLDSSPVFAERVGECAAALERWVDWSLVDVLRGEVEPEFLERVDVVQPASFAVMVALAAMWASVGVEADAVLGHSQGEIAAACVAGALSLEDAARVVALRSQAIATALAGRGGMASVALGAEDAAPRLEPWAGRVEVAAVNSPSSVVVAGDAEALDEVLQVLSDDGVRVRRVAVDYASHTRHVEDVRDTLAEALAGVSAKAPVVPFYSTVTGSWVEDAGALDGAYWYRNLRGQVGFGPAVAELLAQGHGVFVEVSAHPVLVQPVSEAVDADAVVTGSLRREEGGLRRLLTSMAELFVRGVAVSWAGVLPPGSGAAYTELPTYAFDRQHYWLREAETAVGAADAAEGEDSDFWAAVEQADVDSLGELLETASGDQLGALTALVPVLAEWRGKRRRRSTAEKLRYHVTWQPLAREAAGVPGGRWLVVVPAERTDDSGTDALLEELTRLGLDAVPLEVGVCDGSRERLAERLAGVLAAHDVAGVLSLLSLDRGTRGGPQDPAAVTAAALALIQALGDTGATPPLWCVTRGAVNIGIHDTLTAPAQAALWGLGRAAALERPDRWGGLIDLPAAADPRTAPYLLGVLNSATGEDQLAVRRSGVYARRLVRKAVPQSTGADAWQPRGTVLVTGGAEGLGRHVSLWLALSGVERLLVTTTPHAPDGGPAELRAELAGLGLATVVESCADTDRDALVRLVSETDPEQPLTAVVHAADLTWTSAVDDTGAHDVAEVFAAKVDTAVCLDELFEDTPLDAFVVFSSIAGVWGGGGQGLSGAANAVLDALVERRRARGLRATSIAWGALDGIGVGMDEAALAQLRRRGVLPMAPQLAVTAMVQAARGDEKFVTVADMDWGAFVPAFTSVRGSPLLAELPEAKAVLDAARDDGEDSDAAASLAASLRAVSDAEQNRLLLRLVRGHASTVLGHGGAEGIGPRQAFQEVGFDSLAAVNLRNSLHGATGLRLPATLIFDYPTPEALVGHLRTELLREADDTLAGREDDLRRVLASVPLARFKEAGVLDALLGLAEADAGTGTGTQADTDTDVSADAELIDAMDVADLVQRALGTTS</sequence>
<evidence type="ECO:0000256" key="3">
    <source>
        <dbReference type="ARBA" id="ARBA00022553"/>
    </source>
</evidence>
<dbReference type="GO" id="GO:0031177">
    <property type="term" value="F:phosphopantetheine binding"/>
    <property type="evidence" value="ECO:0007669"/>
    <property type="project" value="InterPro"/>
</dbReference>
<dbReference type="SMART" id="SM00823">
    <property type="entry name" value="PKS_PP"/>
    <property type="match status" value="4"/>
</dbReference>
<dbReference type="InterPro" id="IPR055123">
    <property type="entry name" value="SpnB-like_Rossmann"/>
</dbReference>
<dbReference type="OrthoDB" id="9778690at2"/>
<dbReference type="InterPro" id="IPR020841">
    <property type="entry name" value="PKS_Beta-ketoAc_synthase_dom"/>
</dbReference>
<dbReference type="Pfam" id="PF13193">
    <property type="entry name" value="AMP-binding_C"/>
    <property type="match status" value="1"/>
</dbReference>
<dbReference type="Pfam" id="PF08659">
    <property type="entry name" value="KR"/>
    <property type="match status" value="2"/>
</dbReference>
<dbReference type="InterPro" id="IPR014030">
    <property type="entry name" value="Ketoacyl_synth_N"/>
</dbReference>
<feature type="compositionally biased region" description="Basic and acidic residues" evidence="10">
    <location>
        <begin position="3947"/>
        <end position="3957"/>
    </location>
</feature>
<dbReference type="Proteomes" id="UP000549009">
    <property type="component" value="Unassembled WGS sequence"/>
</dbReference>
<feature type="domain" description="Carrier" evidence="11">
    <location>
        <begin position="2675"/>
        <end position="2750"/>
    </location>
</feature>
<keyword evidence="4" id="KW-0808">Transferase</keyword>
<reference evidence="15 16" key="1">
    <citation type="submission" date="2017-09" db="EMBL/GenBank/DDBJ databases">
        <authorList>
            <person name="Lee N."/>
            <person name="Cho B.-K."/>
        </authorList>
    </citation>
    <scope>NUCLEOTIDE SEQUENCE [LARGE SCALE GENOMIC DNA]</scope>
    <source>
        <strain evidence="15 16">ATCC 27465</strain>
    </source>
</reference>
<dbReference type="Gene3D" id="3.40.47.10">
    <property type="match status" value="3"/>
</dbReference>
<dbReference type="SMART" id="SM00827">
    <property type="entry name" value="PKS_AT"/>
    <property type="match status" value="3"/>
</dbReference>
<evidence type="ECO:0000313" key="14">
    <source>
        <dbReference type="EMBL" id="MBB5105285.1"/>
    </source>
</evidence>
<dbReference type="InterPro" id="IPR020806">
    <property type="entry name" value="PKS_PP-bd"/>
</dbReference>
<dbReference type="InterPro" id="IPR050091">
    <property type="entry name" value="PKS_NRPS_Biosynth_Enz"/>
</dbReference>
<dbReference type="InterPro" id="IPR036291">
    <property type="entry name" value="NAD(P)-bd_dom_sf"/>
</dbReference>
<dbReference type="InterPro" id="IPR042104">
    <property type="entry name" value="PKS_dehydratase_sf"/>
</dbReference>
<dbReference type="CDD" id="cd08952">
    <property type="entry name" value="KR_1_SDR_x"/>
    <property type="match status" value="1"/>
</dbReference>
<evidence type="ECO:0000256" key="9">
    <source>
        <dbReference type="PROSITE-ProRule" id="PRU01363"/>
    </source>
</evidence>
<dbReference type="Pfam" id="PF02801">
    <property type="entry name" value="Ketoacyl-synt_C"/>
    <property type="match status" value="3"/>
</dbReference>
<dbReference type="PANTHER" id="PTHR43775:SF51">
    <property type="entry name" value="INACTIVE PHENOLPHTHIOCEROL SYNTHESIS POLYKETIDE SYNTHASE TYPE I PKS1-RELATED"/>
    <property type="match status" value="1"/>
</dbReference>
<dbReference type="InterPro" id="IPR036736">
    <property type="entry name" value="ACP-like_sf"/>
</dbReference>
<dbReference type="Proteomes" id="UP000326505">
    <property type="component" value="Chromosome"/>
</dbReference>
<dbReference type="SMART" id="SM00822">
    <property type="entry name" value="PKS_KR"/>
    <property type="match status" value="2"/>
</dbReference>
<keyword evidence="7" id="KW-0511">Multifunctional enzyme</keyword>
<feature type="region of interest" description="Disordered" evidence="10">
    <location>
        <begin position="3940"/>
        <end position="3967"/>
    </location>
</feature>
<dbReference type="NCBIfam" id="NF045894">
    <property type="entry name" value="PKS_plus_SDR"/>
    <property type="match status" value="1"/>
</dbReference>
<dbReference type="Gene3D" id="1.10.1200.10">
    <property type="entry name" value="ACP-like"/>
    <property type="match status" value="4"/>
</dbReference>
<dbReference type="GO" id="GO:0004312">
    <property type="term" value="F:fatty acid synthase activity"/>
    <property type="evidence" value="ECO:0007669"/>
    <property type="project" value="TreeGrafter"/>
</dbReference>
<name>A0A5P2XJ25_STRST</name>
<dbReference type="InterPro" id="IPR045851">
    <property type="entry name" value="AMP-bd_C_sf"/>
</dbReference>
<dbReference type="Pfam" id="PF18369">
    <property type="entry name" value="PKS_DE"/>
    <property type="match status" value="1"/>
</dbReference>
<evidence type="ECO:0000259" key="12">
    <source>
        <dbReference type="PROSITE" id="PS52004"/>
    </source>
</evidence>
<dbReference type="InterPro" id="IPR018201">
    <property type="entry name" value="Ketoacyl_synth_AS"/>
</dbReference>
<dbReference type="SUPFAM" id="SSF47336">
    <property type="entry name" value="ACP-like"/>
    <property type="match status" value="4"/>
</dbReference>
<dbReference type="InterPro" id="IPR001227">
    <property type="entry name" value="Ac_transferase_dom_sf"/>
</dbReference>
<dbReference type="InterPro" id="IPR014043">
    <property type="entry name" value="Acyl_transferase_dom"/>
</dbReference>
<dbReference type="Gene3D" id="3.40.50.12780">
    <property type="entry name" value="N-terminal domain of ligase-like"/>
    <property type="match status" value="1"/>
</dbReference>
<dbReference type="GO" id="GO:0004315">
    <property type="term" value="F:3-oxoacyl-[acyl-carrier-protein] synthase activity"/>
    <property type="evidence" value="ECO:0007669"/>
    <property type="project" value="InterPro"/>
</dbReference>
<keyword evidence="5" id="KW-0677">Repeat</keyword>
<evidence type="ECO:0000256" key="1">
    <source>
        <dbReference type="ARBA" id="ARBA00004792"/>
    </source>
</evidence>
<dbReference type="Pfam" id="PF00109">
    <property type="entry name" value="ketoacyl-synt"/>
    <property type="match status" value="3"/>
</dbReference>
<dbReference type="SUPFAM" id="SSF52151">
    <property type="entry name" value="FabD/lysophospholipase-like"/>
    <property type="match status" value="3"/>
</dbReference>
<dbReference type="Pfam" id="PF14765">
    <property type="entry name" value="PS-DH"/>
    <property type="match status" value="1"/>
</dbReference>
<evidence type="ECO:0000256" key="7">
    <source>
        <dbReference type="ARBA" id="ARBA00023268"/>
    </source>
</evidence>
<dbReference type="InterPro" id="IPR016035">
    <property type="entry name" value="Acyl_Trfase/lysoPLipase"/>
</dbReference>
<dbReference type="Gene3D" id="3.10.129.110">
    <property type="entry name" value="Polyketide synthase dehydratase"/>
    <property type="match status" value="4"/>
</dbReference>
<dbReference type="InterPro" id="IPR020807">
    <property type="entry name" value="PKS_DH"/>
</dbReference>
<evidence type="ECO:0000256" key="4">
    <source>
        <dbReference type="ARBA" id="ARBA00022679"/>
    </source>
</evidence>
<dbReference type="FunFam" id="1.10.1200.10:FF:000007">
    <property type="entry name" value="Probable polyketide synthase pks17"/>
    <property type="match status" value="4"/>
</dbReference>
<evidence type="ECO:0000259" key="13">
    <source>
        <dbReference type="PROSITE" id="PS52019"/>
    </source>
</evidence>
<dbReference type="PROSITE" id="PS52004">
    <property type="entry name" value="KS3_2"/>
    <property type="match status" value="3"/>
</dbReference>
<evidence type="ECO:0000313" key="15">
    <source>
        <dbReference type="EMBL" id="QEV63319.1"/>
    </source>
</evidence>
<dbReference type="EMBL" id="CP023690">
    <property type="protein sequence ID" value="QEV63319.1"/>
    <property type="molecule type" value="Genomic_DNA"/>
</dbReference>
<dbReference type="SUPFAM" id="SSF51735">
    <property type="entry name" value="NAD(P)-binding Rossmann-fold domains"/>
    <property type="match status" value="6"/>
</dbReference>
<protein>
    <submittedName>
        <fullName evidence="14">Rifamycin polyketide synthase module 1/2/3</fullName>
    </submittedName>
    <submittedName>
        <fullName evidence="15">SDR family NAD(P)-dependent oxidoreductase</fullName>
    </submittedName>
</protein>
<evidence type="ECO:0000256" key="2">
    <source>
        <dbReference type="ARBA" id="ARBA00022450"/>
    </source>
</evidence>
<dbReference type="PROSITE" id="PS00606">
    <property type="entry name" value="KS3_1"/>
    <property type="match status" value="3"/>
</dbReference>
<dbReference type="InterPro" id="IPR006162">
    <property type="entry name" value="Ppantetheine_attach_site"/>
</dbReference>
<dbReference type="Pfam" id="PF22953">
    <property type="entry name" value="SpnB_Rossmann"/>
    <property type="match status" value="1"/>
</dbReference>
<feature type="active site" description="Proton donor; for dehydratase activity" evidence="9">
    <location>
        <position position="2226"/>
    </location>
</feature>
<keyword evidence="3" id="KW-0597">Phosphoprotein</keyword>
<dbReference type="Gene3D" id="3.30.70.3290">
    <property type="match status" value="3"/>
</dbReference>
<organism evidence="15 16">
    <name type="scientific">Streptomyces spectabilis</name>
    <dbReference type="NCBI Taxonomy" id="68270"/>
    <lineage>
        <taxon>Bacteria</taxon>
        <taxon>Bacillati</taxon>
        <taxon>Actinomycetota</taxon>
        <taxon>Actinomycetes</taxon>
        <taxon>Kitasatosporales</taxon>
        <taxon>Streptomycetaceae</taxon>
        <taxon>Streptomyces</taxon>
    </lineage>
</organism>
<feature type="domain" description="Carrier" evidence="11">
    <location>
        <begin position="3995"/>
        <end position="4070"/>
    </location>
</feature>
<dbReference type="PROSITE" id="PS00455">
    <property type="entry name" value="AMP_BINDING"/>
    <property type="match status" value="1"/>
</dbReference>
<dbReference type="InterPro" id="IPR009081">
    <property type="entry name" value="PP-bd_ACP"/>
</dbReference>
<dbReference type="InterPro" id="IPR041618">
    <property type="entry name" value="PKS_DE"/>
</dbReference>
<keyword evidence="17" id="KW-1185">Reference proteome</keyword>
<dbReference type="GO" id="GO:0006633">
    <property type="term" value="P:fatty acid biosynthetic process"/>
    <property type="evidence" value="ECO:0007669"/>
    <property type="project" value="InterPro"/>
</dbReference>
<dbReference type="PROSITE" id="PS52019">
    <property type="entry name" value="PKS_MFAS_DH"/>
    <property type="match status" value="1"/>
</dbReference>
<dbReference type="GO" id="GO:0033068">
    <property type="term" value="P:macrolide biosynthetic process"/>
    <property type="evidence" value="ECO:0007669"/>
    <property type="project" value="UniProtKB-ARBA"/>
</dbReference>
<keyword evidence="8" id="KW-0012">Acyltransferase</keyword>
<dbReference type="Pfam" id="PF00698">
    <property type="entry name" value="Acyl_transf_1"/>
    <property type="match status" value="3"/>
</dbReference>
<evidence type="ECO:0000256" key="5">
    <source>
        <dbReference type="ARBA" id="ARBA00022737"/>
    </source>
</evidence>
<dbReference type="InterPro" id="IPR049551">
    <property type="entry name" value="PKS_DH_C"/>
</dbReference>
<dbReference type="InterPro" id="IPR049900">
    <property type="entry name" value="PKS_mFAS_DH"/>
</dbReference>
<dbReference type="SUPFAM" id="SSF55048">
    <property type="entry name" value="Probable ACP-binding domain of malonyl-CoA ACP transacylase"/>
    <property type="match status" value="3"/>
</dbReference>
<dbReference type="InterPro" id="IPR025110">
    <property type="entry name" value="AMP-bd_C"/>
</dbReference>
<feature type="domain" description="Carrier" evidence="11">
    <location>
        <begin position="5543"/>
        <end position="5618"/>
    </location>
</feature>
<dbReference type="RefSeq" id="WP_150514169.1">
    <property type="nucleotide sequence ID" value="NZ_BMSQ01000028.1"/>
</dbReference>
<dbReference type="InterPro" id="IPR016039">
    <property type="entry name" value="Thiolase-like"/>
</dbReference>
<dbReference type="Gene3D" id="3.40.50.720">
    <property type="entry name" value="NAD(P)-binding Rossmann-like Domain"/>
    <property type="match status" value="3"/>
</dbReference>
<dbReference type="SUPFAM" id="SSF56801">
    <property type="entry name" value="Acetyl-CoA synthetase-like"/>
    <property type="match status" value="1"/>
</dbReference>
<feature type="active site" description="Proton acceptor; for dehydratase activity" evidence="9">
    <location>
        <position position="2024"/>
    </location>
</feature>
<feature type="domain" description="Ketosynthase family 3 (KS3)" evidence="12">
    <location>
        <begin position="1088"/>
        <end position="1515"/>
    </location>
</feature>
<dbReference type="PROSITE" id="PS50075">
    <property type="entry name" value="CARRIER"/>
    <property type="match status" value="4"/>
</dbReference>
<gene>
    <name evidence="15" type="ORF">CP982_35280</name>
    <name evidence="14" type="ORF">FHS40_004380</name>
</gene>
<accession>A0A5P2XJ25</accession>
<reference evidence="14 17" key="2">
    <citation type="submission" date="2020-08" db="EMBL/GenBank/DDBJ databases">
        <title>Genomic Encyclopedia of Type Strains, Phase III (KMG-III): the genomes of soil and plant-associated and newly described type strains.</title>
        <authorList>
            <person name="Whitman W."/>
        </authorList>
    </citation>
    <scope>NUCLEOTIDE SEQUENCE [LARGE SCALE GENOMIC DNA]</scope>
    <source>
        <strain evidence="14 17">CECT 3146</strain>
    </source>
</reference>
<dbReference type="InterPro" id="IPR042099">
    <property type="entry name" value="ANL_N_sf"/>
</dbReference>
<feature type="domain" description="PKS/mFAS DH" evidence="13">
    <location>
        <begin position="1992"/>
        <end position="2318"/>
    </location>
</feature>
<dbReference type="InterPro" id="IPR013968">
    <property type="entry name" value="PKS_KR"/>
</dbReference>